<feature type="region of interest" description="Disordered" evidence="13">
    <location>
        <begin position="1"/>
        <end position="26"/>
    </location>
</feature>
<dbReference type="Proteomes" id="UP001143370">
    <property type="component" value="Unassembled WGS sequence"/>
</dbReference>
<evidence type="ECO:0000256" key="5">
    <source>
        <dbReference type="ARBA" id="ARBA00037569"/>
    </source>
</evidence>
<evidence type="ECO:0000256" key="11">
    <source>
        <dbReference type="HAMAP-Rule" id="MF_01547"/>
    </source>
</evidence>
<keyword evidence="11" id="KW-0963">Cytoplasm</keyword>
<feature type="binding site" evidence="11">
    <location>
        <position position="131"/>
    </location>
    <ligand>
        <name>S-adenosyl-L-methionine</name>
        <dbReference type="ChEBI" id="CHEBI:59789"/>
    </ligand>
</feature>
<dbReference type="GO" id="GO:0005737">
    <property type="term" value="C:cytoplasm"/>
    <property type="evidence" value="ECO:0007669"/>
    <property type="project" value="UniProtKB-SubCell"/>
</dbReference>
<dbReference type="HAMAP" id="MF_01547">
    <property type="entry name" value="RNA_methyltr_E"/>
    <property type="match status" value="1"/>
</dbReference>
<evidence type="ECO:0000256" key="4">
    <source>
        <dbReference type="ARBA" id="ARBA00022691"/>
    </source>
</evidence>
<evidence type="ECO:0000256" key="12">
    <source>
        <dbReference type="PIRSR" id="PIRSR005461-1"/>
    </source>
</evidence>
<sequence>MAPACRSNDVIDKPQPSKGGEARPLKVRLKKARSLSSSSQKWLQRQLNDPYVARARREGWRSRAAFKLIEIDDRLKILKPGLRVVDLGAAPGGWSQVAAKRLKLEEGHGKIIAIDLLEIDPITGVDFAQMDFLTDEAPAQLKAMLGGEADLVMSDMAANTTGHRATDHLRIVGLVELAIDFARQVLAPGGAFIAKVFQGGTENSLLAELKRDFTAVRHIKPQASRADSSELYVVATGFRGWTASAVDPAQAAD</sequence>
<dbReference type="GO" id="GO:0008650">
    <property type="term" value="F:rRNA (uridine-2'-O-)-methyltransferase activity"/>
    <property type="evidence" value="ECO:0007669"/>
    <property type="project" value="UniProtKB-UniRule"/>
</dbReference>
<accession>A0A9W6N1R2</accession>
<dbReference type="InterPro" id="IPR002877">
    <property type="entry name" value="RNA_MeTrfase_FtsJ_dom"/>
</dbReference>
<dbReference type="InterPro" id="IPR015507">
    <property type="entry name" value="rRNA-MeTfrase_E"/>
</dbReference>
<feature type="domain" description="Ribosomal RNA methyltransferase FtsJ" evidence="14">
    <location>
        <begin position="60"/>
        <end position="238"/>
    </location>
</feature>
<comment type="function">
    <text evidence="5 11">Specifically methylates the uridine in position 2552 of 23S rRNA at the 2'-O position of the ribose in the fully assembled 50S ribosomal subunit.</text>
</comment>
<keyword evidence="1 11" id="KW-0698">rRNA processing</keyword>
<evidence type="ECO:0000256" key="9">
    <source>
        <dbReference type="ARBA" id="ARBA00042745"/>
    </source>
</evidence>
<dbReference type="PANTHER" id="PTHR10920">
    <property type="entry name" value="RIBOSOMAL RNA METHYLTRANSFERASE"/>
    <property type="match status" value="1"/>
</dbReference>
<dbReference type="InterPro" id="IPR050082">
    <property type="entry name" value="RNA_methyltr_RlmE"/>
</dbReference>
<feature type="active site" description="Proton acceptor" evidence="11 12">
    <location>
        <position position="195"/>
    </location>
</feature>
<evidence type="ECO:0000313" key="16">
    <source>
        <dbReference type="Proteomes" id="UP001143370"/>
    </source>
</evidence>
<feature type="binding site" evidence="11">
    <location>
        <position position="92"/>
    </location>
    <ligand>
        <name>S-adenosyl-L-methionine</name>
        <dbReference type="ChEBI" id="CHEBI:59789"/>
    </ligand>
</feature>
<dbReference type="AlphaFoldDB" id="A0A9W6N1R2"/>
<evidence type="ECO:0000259" key="14">
    <source>
        <dbReference type="Pfam" id="PF01728"/>
    </source>
</evidence>
<evidence type="ECO:0000256" key="13">
    <source>
        <dbReference type="SAM" id="MobiDB-lite"/>
    </source>
</evidence>
<evidence type="ECO:0000256" key="6">
    <source>
        <dbReference type="ARBA" id="ARBA00038861"/>
    </source>
</evidence>
<dbReference type="PANTHER" id="PTHR10920:SF18">
    <property type="entry name" value="RRNA METHYLTRANSFERASE 2, MITOCHONDRIAL"/>
    <property type="match status" value="1"/>
</dbReference>
<dbReference type="InterPro" id="IPR029063">
    <property type="entry name" value="SAM-dependent_MTases_sf"/>
</dbReference>
<feature type="binding site" evidence="11">
    <location>
        <position position="115"/>
    </location>
    <ligand>
        <name>S-adenosyl-L-methionine</name>
        <dbReference type="ChEBI" id="CHEBI:59789"/>
    </ligand>
</feature>
<evidence type="ECO:0000256" key="8">
    <source>
        <dbReference type="ARBA" id="ARBA00041995"/>
    </source>
</evidence>
<comment type="subcellular location">
    <subcellularLocation>
        <location evidence="11">Cytoplasm</location>
    </subcellularLocation>
</comment>
<protein>
    <recommendedName>
        <fullName evidence="7 11">Ribosomal RNA large subunit methyltransferase E</fullName>
        <ecNumber evidence="6 11">2.1.1.166</ecNumber>
    </recommendedName>
    <alternativeName>
        <fullName evidence="9 11">23S rRNA Um2552 methyltransferase</fullName>
    </alternativeName>
    <alternativeName>
        <fullName evidence="8 11">rRNA (uridine-2'-O-)-methyltransferase</fullName>
    </alternativeName>
</protein>
<comment type="caution">
    <text evidence="15">The sequence shown here is derived from an EMBL/GenBank/DDBJ whole genome shotgun (WGS) entry which is preliminary data.</text>
</comment>
<evidence type="ECO:0000256" key="1">
    <source>
        <dbReference type="ARBA" id="ARBA00022552"/>
    </source>
</evidence>
<proteinExistence type="inferred from homology"/>
<evidence type="ECO:0000313" key="15">
    <source>
        <dbReference type="EMBL" id="GLK74456.1"/>
    </source>
</evidence>
<gene>
    <name evidence="11 15" type="primary">rlmE</name>
    <name evidence="11" type="synonym">ftsJ</name>
    <name evidence="11" type="synonym">rrmJ</name>
    <name evidence="15" type="ORF">GCM10017643_45740</name>
</gene>
<feature type="binding site" evidence="11">
    <location>
        <position position="155"/>
    </location>
    <ligand>
        <name>S-adenosyl-L-methionine</name>
        <dbReference type="ChEBI" id="CHEBI:59789"/>
    </ligand>
</feature>
<dbReference type="SUPFAM" id="SSF53335">
    <property type="entry name" value="S-adenosyl-L-methionine-dependent methyltransferases"/>
    <property type="match status" value="1"/>
</dbReference>
<organism evidence="15 16">
    <name type="scientific">Ancylobacter dichloromethanicus</name>
    <dbReference type="NCBI Taxonomy" id="518825"/>
    <lineage>
        <taxon>Bacteria</taxon>
        <taxon>Pseudomonadati</taxon>
        <taxon>Pseudomonadota</taxon>
        <taxon>Alphaproteobacteria</taxon>
        <taxon>Hyphomicrobiales</taxon>
        <taxon>Xanthobacteraceae</taxon>
        <taxon>Ancylobacter</taxon>
    </lineage>
</organism>
<keyword evidence="2 11" id="KW-0489">Methyltransferase</keyword>
<comment type="similarity">
    <text evidence="11">Belongs to the class I-like SAM-binding methyltransferase superfamily. RNA methyltransferase RlmE family.</text>
</comment>
<dbReference type="EMBL" id="BSFJ01000042">
    <property type="protein sequence ID" value="GLK74456.1"/>
    <property type="molecule type" value="Genomic_DNA"/>
</dbReference>
<dbReference type="Gene3D" id="3.40.50.150">
    <property type="entry name" value="Vaccinia Virus protein VP39"/>
    <property type="match status" value="1"/>
</dbReference>
<dbReference type="FunFam" id="3.40.50.150:FF:000005">
    <property type="entry name" value="Ribosomal RNA large subunit methyltransferase E"/>
    <property type="match status" value="1"/>
</dbReference>
<reference evidence="15" key="2">
    <citation type="submission" date="2023-01" db="EMBL/GenBank/DDBJ databases">
        <authorList>
            <person name="Sun Q."/>
            <person name="Evtushenko L."/>
        </authorList>
    </citation>
    <scope>NUCLEOTIDE SEQUENCE</scope>
    <source>
        <strain evidence="15">VKM B-2484</strain>
    </source>
</reference>
<dbReference type="Pfam" id="PF01728">
    <property type="entry name" value="FtsJ"/>
    <property type="match status" value="1"/>
</dbReference>
<feature type="binding site" evidence="11">
    <location>
        <position position="94"/>
    </location>
    <ligand>
        <name>S-adenosyl-L-methionine</name>
        <dbReference type="ChEBI" id="CHEBI:59789"/>
    </ligand>
</feature>
<keyword evidence="3 11" id="KW-0808">Transferase</keyword>
<keyword evidence="4 11" id="KW-0949">S-adenosyl-L-methionine</keyword>
<dbReference type="PIRSF" id="PIRSF005461">
    <property type="entry name" value="23S_rRNA_mtase"/>
    <property type="match status" value="1"/>
</dbReference>
<dbReference type="EC" id="2.1.1.166" evidence="6 11"/>
<evidence type="ECO:0000256" key="7">
    <source>
        <dbReference type="ARBA" id="ARBA00041129"/>
    </source>
</evidence>
<evidence type="ECO:0000256" key="3">
    <source>
        <dbReference type="ARBA" id="ARBA00022679"/>
    </source>
</evidence>
<reference evidence="15" key="1">
    <citation type="journal article" date="2014" name="Int. J. Syst. Evol. Microbiol.">
        <title>Complete genome sequence of Corynebacterium casei LMG S-19264T (=DSM 44701T), isolated from a smear-ripened cheese.</title>
        <authorList>
            <consortium name="US DOE Joint Genome Institute (JGI-PGF)"/>
            <person name="Walter F."/>
            <person name="Albersmeier A."/>
            <person name="Kalinowski J."/>
            <person name="Ruckert C."/>
        </authorList>
    </citation>
    <scope>NUCLEOTIDE SEQUENCE</scope>
    <source>
        <strain evidence="15">VKM B-2484</strain>
    </source>
</reference>
<name>A0A9W6N1R2_9HYPH</name>
<comment type="catalytic activity">
    <reaction evidence="10 11">
        <text>uridine(2552) in 23S rRNA + S-adenosyl-L-methionine = 2'-O-methyluridine(2552) in 23S rRNA + S-adenosyl-L-homocysteine + H(+)</text>
        <dbReference type="Rhea" id="RHEA:42720"/>
        <dbReference type="Rhea" id="RHEA-COMP:10202"/>
        <dbReference type="Rhea" id="RHEA-COMP:10203"/>
        <dbReference type="ChEBI" id="CHEBI:15378"/>
        <dbReference type="ChEBI" id="CHEBI:57856"/>
        <dbReference type="ChEBI" id="CHEBI:59789"/>
        <dbReference type="ChEBI" id="CHEBI:65315"/>
        <dbReference type="ChEBI" id="CHEBI:74478"/>
        <dbReference type="EC" id="2.1.1.166"/>
    </reaction>
</comment>
<evidence type="ECO:0000256" key="10">
    <source>
        <dbReference type="ARBA" id="ARBA00048970"/>
    </source>
</evidence>
<evidence type="ECO:0000256" key="2">
    <source>
        <dbReference type="ARBA" id="ARBA00022603"/>
    </source>
</evidence>
<keyword evidence="16" id="KW-1185">Reference proteome</keyword>